<sequence>MAERLDLAHDLPDDLADALGDDLRTVGTLYNDMQDLSEAAFAERFAGAHGTVTDVLDTDAEFVVAVLGLAVDPDPEGPLVAGADVVVVHEPNDDGSVRELLYTADADAATDTFVMLPLRPGDCPPGSGRSATELTLAEFREIVGAMTYKRFDLLQNDTDAYRDSYLRPAVRGLEAYAERR</sequence>
<accession>A0ABD5ZLY1</accession>
<protein>
    <submittedName>
        <fullName evidence="1">Uncharacterized protein</fullName>
    </submittedName>
</protein>
<dbReference type="Proteomes" id="UP001596398">
    <property type="component" value="Unassembled WGS sequence"/>
</dbReference>
<evidence type="ECO:0000313" key="1">
    <source>
        <dbReference type="EMBL" id="MFC7234475.1"/>
    </source>
</evidence>
<dbReference type="AlphaFoldDB" id="A0ABD5ZLY1"/>
<reference evidence="1 2" key="1">
    <citation type="journal article" date="2019" name="Int. J. Syst. Evol. Microbiol.">
        <title>The Global Catalogue of Microorganisms (GCM) 10K type strain sequencing project: providing services to taxonomists for standard genome sequencing and annotation.</title>
        <authorList>
            <consortium name="The Broad Institute Genomics Platform"/>
            <consortium name="The Broad Institute Genome Sequencing Center for Infectious Disease"/>
            <person name="Wu L."/>
            <person name="Ma J."/>
        </authorList>
    </citation>
    <scope>NUCLEOTIDE SEQUENCE [LARGE SCALE GENOMIC DNA]</scope>
    <source>
        <strain evidence="1 2">DT85</strain>
    </source>
</reference>
<proteinExistence type="predicted"/>
<keyword evidence="2" id="KW-1185">Reference proteome</keyword>
<dbReference type="EMBL" id="JBHTAP010000001">
    <property type="protein sequence ID" value="MFC7234475.1"/>
    <property type="molecule type" value="Genomic_DNA"/>
</dbReference>
<gene>
    <name evidence="1" type="ORF">ACFQJ4_04000</name>
</gene>
<name>A0ABD5ZLY1_9EURY</name>
<dbReference type="GeneID" id="79266143"/>
<evidence type="ECO:0000313" key="2">
    <source>
        <dbReference type="Proteomes" id="UP001596398"/>
    </source>
</evidence>
<organism evidence="1 2">
    <name type="scientific">Halosegnis marinus</name>
    <dbReference type="NCBI Taxonomy" id="3034023"/>
    <lineage>
        <taxon>Archaea</taxon>
        <taxon>Methanobacteriati</taxon>
        <taxon>Methanobacteriota</taxon>
        <taxon>Stenosarchaea group</taxon>
        <taxon>Halobacteria</taxon>
        <taxon>Halobacteriales</taxon>
        <taxon>Natronomonadaceae</taxon>
        <taxon>Halosegnis</taxon>
    </lineage>
</organism>
<dbReference type="RefSeq" id="WP_276235482.1">
    <property type="nucleotide sequence ID" value="NZ_CP119802.1"/>
</dbReference>
<comment type="caution">
    <text evidence="1">The sequence shown here is derived from an EMBL/GenBank/DDBJ whole genome shotgun (WGS) entry which is preliminary data.</text>
</comment>